<evidence type="ECO:0000313" key="2">
    <source>
        <dbReference type="EMBL" id="EGR30617.1"/>
    </source>
</evidence>
<dbReference type="InParanoid" id="G0QVY3"/>
<keyword evidence="1" id="KW-0812">Transmembrane</keyword>
<protein>
    <submittedName>
        <fullName evidence="2">Uncharacterized protein</fullName>
    </submittedName>
</protein>
<proteinExistence type="predicted"/>
<dbReference type="OrthoDB" id="322185at2759"/>
<dbReference type="RefSeq" id="XP_004032204.1">
    <property type="nucleotide sequence ID" value="XM_004032156.1"/>
</dbReference>
<evidence type="ECO:0000256" key="1">
    <source>
        <dbReference type="SAM" id="Phobius"/>
    </source>
</evidence>
<name>G0QVY3_ICHMU</name>
<sequence>MIAGLGIVFNTILFNAPVLVSNPKDQTAVATVLKNVSIIAGLLYLMVSEGCSNEKKKLKKD</sequence>
<feature type="transmembrane region" description="Helical" evidence="1">
    <location>
        <begin position="27"/>
        <end position="47"/>
    </location>
</feature>
<keyword evidence="1" id="KW-0472">Membrane</keyword>
<keyword evidence="1" id="KW-1133">Transmembrane helix</keyword>
<dbReference type="Proteomes" id="UP000008983">
    <property type="component" value="Unassembled WGS sequence"/>
</dbReference>
<dbReference type="EMBL" id="GL983968">
    <property type="protein sequence ID" value="EGR30617.1"/>
    <property type="molecule type" value="Genomic_DNA"/>
</dbReference>
<dbReference type="GeneID" id="14906736"/>
<accession>G0QVY3</accession>
<organism evidence="2 3">
    <name type="scientific">Ichthyophthirius multifiliis</name>
    <name type="common">White spot disease agent</name>
    <name type="synonym">Ich</name>
    <dbReference type="NCBI Taxonomy" id="5932"/>
    <lineage>
        <taxon>Eukaryota</taxon>
        <taxon>Sar</taxon>
        <taxon>Alveolata</taxon>
        <taxon>Ciliophora</taxon>
        <taxon>Intramacronucleata</taxon>
        <taxon>Oligohymenophorea</taxon>
        <taxon>Hymenostomatida</taxon>
        <taxon>Ophryoglenina</taxon>
        <taxon>Ichthyophthirius</taxon>
    </lineage>
</organism>
<gene>
    <name evidence="2" type="ORF">IMG5_127570</name>
</gene>
<evidence type="ECO:0000313" key="3">
    <source>
        <dbReference type="Proteomes" id="UP000008983"/>
    </source>
</evidence>
<reference evidence="2 3" key="1">
    <citation type="submission" date="2011-07" db="EMBL/GenBank/DDBJ databases">
        <authorList>
            <person name="Coyne R."/>
            <person name="Brami D."/>
            <person name="Johnson J."/>
            <person name="Hostetler J."/>
            <person name="Hannick L."/>
            <person name="Clark T."/>
            <person name="Cassidy-Hanley D."/>
            <person name="Inman J."/>
        </authorList>
    </citation>
    <scope>NUCLEOTIDE SEQUENCE [LARGE SCALE GENOMIC DNA]</scope>
    <source>
        <strain evidence="2 3">G5</strain>
    </source>
</reference>
<keyword evidence="3" id="KW-1185">Reference proteome</keyword>
<dbReference type="AlphaFoldDB" id="G0QVY3"/>